<comment type="caution">
    <text evidence="2">The sequence shown here is derived from an EMBL/GenBank/DDBJ whole genome shotgun (WGS) entry which is preliminary data.</text>
</comment>
<organism evidence="2 3">
    <name type="scientific">Perkinsus olseni</name>
    <name type="common">Perkinsus atlanticus</name>
    <dbReference type="NCBI Taxonomy" id="32597"/>
    <lineage>
        <taxon>Eukaryota</taxon>
        <taxon>Sar</taxon>
        <taxon>Alveolata</taxon>
        <taxon>Perkinsozoa</taxon>
        <taxon>Perkinsea</taxon>
        <taxon>Perkinsida</taxon>
        <taxon>Perkinsidae</taxon>
        <taxon>Perkinsus</taxon>
    </lineage>
</organism>
<dbReference type="EMBL" id="JABANM010001031">
    <property type="protein sequence ID" value="KAF4754970.1"/>
    <property type="molecule type" value="Genomic_DNA"/>
</dbReference>
<keyword evidence="1" id="KW-0472">Membrane</keyword>
<accession>A0A7J6UCN4</accession>
<reference evidence="2 3" key="1">
    <citation type="submission" date="2020-04" db="EMBL/GenBank/DDBJ databases">
        <title>Perkinsus olseni comparative genomics.</title>
        <authorList>
            <person name="Bogema D.R."/>
        </authorList>
    </citation>
    <scope>NUCLEOTIDE SEQUENCE [LARGE SCALE GENOMIC DNA]</scope>
    <source>
        <strain evidence="2">ATCC PRA-205</strain>
    </source>
</reference>
<keyword evidence="1" id="KW-1133">Transmembrane helix</keyword>
<name>A0A7J6UCN4_PEROL</name>
<dbReference type="AlphaFoldDB" id="A0A7J6UCN4"/>
<protein>
    <submittedName>
        <fullName evidence="2">Uncharacterized protein</fullName>
    </submittedName>
</protein>
<evidence type="ECO:0000256" key="1">
    <source>
        <dbReference type="SAM" id="Phobius"/>
    </source>
</evidence>
<evidence type="ECO:0000313" key="2">
    <source>
        <dbReference type="EMBL" id="KAF4754970.1"/>
    </source>
</evidence>
<feature type="transmembrane region" description="Helical" evidence="1">
    <location>
        <begin position="47"/>
        <end position="64"/>
    </location>
</feature>
<gene>
    <name evidence="2" type="ORF">FOZ62_006088</name>
</gene>
<keyword evidence="1" id="KW-0812">Transmembrane</keyword>
<sequence length="115" mass="11939">MEAASKVTRRDACILFGAEVNGRFHKNQCFAVVTSITCRFSLMNPEYITSIGVVAPLVFIIALLCTPPGMGGGTLFVPVLHIIGLLSARDAAATSQVLVASATLAKVGTSASSRA</sequence>
<dbReference type="Proteomes" id="UP000574390">
    <property type="component" value="Unassembled WGS sequence"/>
</dbReference>
<proteinExistence type="predicted"/>
<evidence type="ECO:0000313" key="3">
    <source>
        <dbReference type="Proteomes" id="UP000574390"/>
    </source>
</evidence>